<keyword evidence="2" id="KW-1185">Reference proteome</keyword>
<dbReference type="Proteomes" id="UP000334990">
    <property type="component" value="Unassembled WGS sequence"/>
</dbReference>
<dbReference type="AlphaFoldDB" id="A0A5M3VTB8"/>
<organism evidence="1 2">
    <name type="scientific">Acrocarpospora corrugata</name>
    <dbReference type="NCBI Taxonomy" id="35763"/>
    <lineage>
        <taxon>Bacteria</taxon>
        <taxon>Bacillati</taxon>
        <taxon>Actinomycetota</taxon>
        <taxon>Actinomycetes</taxon>
        <taxon>Streptosporangiales</taxon>
        <taxon>Streptosporangiaceae</taxon>
        <taxon>Acrocarpospora</taxon>
    </lineage>
</organism>
<reference evidence="1 2" key="1">
    <citation type="submission" date="2019-10" db="EMBL/GenBank/DDBJ databases">
        <title>Whole genome shotgun sequence of Acrocarpospora corrugata NBRC 13972.</title>
        <authorList>
            <person name="Ichikawa N."/>
            <person name="Kimura A."/>
            <person name="Kitahashi Y."/>
            <person name="Komaki H."/>
            <person name="Oguchi A."/>
        </authorList>
    </citation>
    <scope>NUCLEOTIDE SEQUENCE [LARGE SCALE GENOMIC DNA]</scope>
    <source>
        <strain evidence="1 2">NBRC 13972</strain>
    </source>
</reference>
<accession>A0A5M3VTB8</accession>
<evidence type="ECO:0000313" key="2">
    <source>
        <dbReference type="Proteomes" id="UP000334990"/>
    </source>
</evidence>
<proteinExistence type="predicted"/>
<evidence type="ECO:0000313" key="1">
    <source>
        <dbReference type="EMBL" id="GES00047.1"/>
    </source>
</evidence>
<comment type="caution">
    <text evidence="1">The sequence shown here is derived from an EMBL/GenBank/DDBJ whole genome shotgun (WGS) entry which is preliminary data.</text>
</comment>
<sequence length="60" mass="6731">MQRRAWLGRSPCYLPPCQPGWTVDGHTTAVRTAATWLLAQQAPCTTSWPPYITGTELDDR</sequence>
<protein>
    <submittedName>
        <fullName evidence="1">Uncharacterized protein</fullName>
    </submittedName>
</protein>
<name>A0A5M3VTB8_9ACTN</name>
<gene>
    <name evidence="1" type="ORF">Acor_21100</name>
</gene>
<dbReference type="EMBL" id="BLAD01000042">
    <property type="protein sequence ID" value="GES00047.1"/>
    <property type="molecule type" value="Genomic_DNA"/>
</dbReference>